<dbReference type="Proteomes" id="UP000284767">
    <property type="component" value="Unassembled WGS sequence"/>
</dbReference>
<evidence type="ECO:0000313" key="9">
    <source>
        <dbReference type="Proteomes" id="UP000253594"/>
    </source>
</evidence>
<dbReference type="EMBL" id="RBSQ01001309">
    <property type="protein sequence ID" value="RMS45560.1"/>
    <property type="molecule type" value="Genomic_DNA"/>
</dbReference>
<reference evidence="7" key="9">
    <citation type="submission" date="2023-10" db="EMBL/GenBank/DDBJ databases">
        <title>Pathogen: clinical or host-associated sample.</title>
        <authorList>
            <person name="Hergert J."/>
            <person name="Casey R."/>
            <person name="Wagner J."/>
            <person name="Young E.L."/>
            <person name="Oakeson K.F."/>
        </authorList>
    </citation>
    <scope>NUCLEOTIDE SEQUENCE</scope>
    <source>
        <strain evidence="7">2021CK-01020</strain>
    </source>
</reference>
<dbReference type="EMBL" id="QORE01000017">
    <property type="protein sequence ID" value="RCI76613.1"/>
    <property type="molecule type" value="Genomic_DNA"/>
</dbReference>
<protein>
    <submittedName>
        <fullName evidence="7">DUF5629 family protein</fullName>
    </submittedName>
</protein>
<reference evidence="3" key="7">
    <citation type="submission" date="2020-01" db="EMBL/GenBank/DDBJ databases">
        <title>Bacteria Cultured from War Wounds Associated with the Conflict in Eastern Ukraine.</title>
        <authorList>
            <person name="Snesrud E."/>
            <person name="Galac M.R."/>
            <person name="Mc Gann P."/>
            <person name="Valentine K."/>
            <person name="Viacheslav K."/>
        </authorList>
    </citation>
    <scope>NUCLEOTIDE SEQUENCE</scope>
    <source>
        <strain evidence="3">VNMU148</strain>
    </source>
</reference>
<evidence type="ECO:0000313" key="11">
    <source>
        <dbReference type="Proteomes" id="UP000284767"/>
    </source>
</evidence>
<dbReference type="OMA" id="HRLVCMS"/>
<reference evidence="6 11" key="6">
    <citation type="submission" date="2019-01" db="EMBL/GenBank/DDBJ databases">
        <title>The Pseudomonas aeruginosa pan-genome provides new insights on its population structure, horizontal gene transfer and pathogenicity.</title>
        <authorList>
            <person name="Freschi L."/>
            <person name="Vincent A.T."/>
            <person name="Jeukens J."/>
            <person name="Emond-Rheault J.-G."/>
            <person name="Kukavica-Ibrulj I."/>
            <person name="Dupont M.-J."/>
            <person name="Charette S.J."/>
            <person name="Boyle B."/>
            <person name="Levesque R.C."/>
        </authorList>
    </citation>
    <scope>NUCLEOTIDE SEQUENCE [LARGE SCALE GENOMIC DNA]</scope>
    <source>
        <strain evidence="6 11">PA-W36</strain>
    </source>
</reference>
<evidence type="ECO:0000313" key="5">
    <source>
        <dbReference type="EMBL" id="RMS45560.1"/>
    </source>
</evidence>
<evidence type="ECO:0000313" key="2">
    <source>
        <dbReference type="EMBL" id="CRQ05423.1"/>
    </source>
</evidence>
<dbReference type="KEGG" id="paeb:NCGM1900_1184"/>
<proteinExistence type="predicted"/>
<name>A0A073A2F4_PSEAI</name>
<dbReference type="InterPro" id="IPR041081">
    <property type="entry name" value="DUF5629"/>
</dbReference>
<reference evidence="2" key="1">
    <citation type="submission" date="2015-06" db="EMBL/GenBank/DDBJ databases">
        <authorList>
            <person name="Radhakrishnan R."/>
            <person name="Underwood A."/>
            <person name="Al-Shahib A."/>
        </authorList>
    </citation>
    <scope>NUCLEOTIDE SEQUENCE</scope>
    <source>
        <strain evidence="2">P19_London_7_VIM_2_05_10</strain>
    </source>
</reference>
<reference evidence="5 10" key="5">
    <citation type="submission" date="2018-08" db="EMBL/GenBank/DDBJ databases">
        <title>Recombination of ecologically and evolutionarily significant loci maintains genetic cohesion in the Pseudomonas syringae species complex.</title>
        <authorList>
            <person name="Dillon M."/>
            <person name="Thakur S."/>
            <person name="Almeida R.N.D."/>
            <person name="Weir B.S."/>
            <person name="Guttman D.S."/>
        </authorList>
    </citation>
    <scope>NUCLEOTIDE SEQUENCE [LARGE SCALE GENOMIC DNA]</scope>
    <source>
        <strain evidence="5 10">ICMP 7846</strain>
    </source>
</reference>
<evidence type="ECO:0000313" key="7">
    <source>
        <dbReference type="EMBL" id="WOS79338.1"/>
    </source>
</evidence>
<dbReference type="Gene3D" id="2.30.29.190">
    <property type="match status" value="1"/>
</dbReference>
<dbReference type="Proteomes" id="UP000045039">
    <property type="component" value="Unassembled WGS sequence"/>
</dbReference>
<dbReference type="AlphaFoldDB" id="A0A073A2F4"/>
<evidence type="ECO:0000313" key="6">
    <source>
        <dbReference type="EMBL" id="RPM16181.1"/>
    </source>
</evidence>
<accession>A0A1S1BV78</accession>
<dbReference type="Proteomes" id="UP001297540">
    <property type="component" value="Chromosome"/>
</dbReference>
<dbReference type="Pfam" id="PF18629">
    <property type="entry name" value="DUF5629"/>
    <property type="match status" value="1"/>
</dbReference>
<evidence type="ECO:0000313" key="4">
    <source>
        <dbReference type="EMBL" id="RCI76613.1"/>
    </source>
</evidence>
<dbReference type="Proteomes" id="UP000644192">
    <property type="component" value="Unassembled WGS sequence"/>
</dbReference>
<reference evidence="4 9" key="4">
    <citation type="submission" date="2018-07" db="EMBL/GenBank/DDBJ databases">
        <title>Mechanisms of high-level aminoglycoside resistance among Gram-negative pathogens in Brazil.</title>
        <authorList>
            <person name="Ballaben A.S."/>
            <person name="Darini A.L.C."/>
            <person name="Doi Y."/>
        </authorList>
    </citation>
    <scope>NUCLEOTIDE SEQUENCE [LARGE SCALE GENOMIC DNA]</scope>
    <source>
        <strain evidence="4 9">B2-305</strain>
    </source>
</reference>
<reference evidence="8" key="2">
    <citation type="submission" date="2015-06" db="EMBL/GenBank/DDBJ databases">
        <authorList>
            <person name="Radhakrishnan Rajesh"/>
            <person name="Underwood Anthony"/>
            <person name="Al-Shahib Ali"/>
        </authorList>
    </citation>
    <scope>NUCLEOTIDE SEQUENCE [LARGE SCALE GENOMIC DNA]</scope>
    <source>
        <strain evidence="8">P19_London_7_VIM_2_05_10</strain>
    </source>
</reference>
<reference evidence="6 11" key="3">
    <citation type="submission" date="2017-08" db="EMBL/GenBank/DDBJ databases">
        <authorList>
            <person name="Feschi L."/>
            <person name="Jeukens J."/>
            <person name="Emond-Rheault J.-G."/>
            <person name="Kukavica-Ibrulj I."/>
            <person name="Boyle B."/>
            <person name="Levesque R.C."/>
        </authorList>
    </citation>
    <scope>NUCLEOTIDE SEQUENCE [LARGE SCALE GENOMIC DNA]</scope>
    <source>
        <strain evidence="6 11">PA-W36</strain>
    </source>
</reference>
<reference evidence="7" key="8">
    <citation type="submission" date="2023-06" db="EMBL/GenBank/DDBJ databases">
        <authorList>
            <consortium name="Clinical and Environmental Microbiology Branch: Whole genome sequencing antimicrobial resistance pathogens in the healthcare setting"/>
        </authorList>
    </citation>
    <scope>NUCLEOTIDE SEQUENCE</scope>
    <source>
        <strain evidence="7">2021CK-01020</strain>
    </source>
</reference>
<evidence type="ECO:0000313" key="8">
    <source>
        <dbReference type="Proteomes" id="UP000045039"/>
    </source>
</evidence>
<dbReference type="EMBL" id="CVVU01000267">
    <property type="protein sequence ID" value="CRQ05423.1"/>
    <property type="molecule type" value="Genomic_DNA"/>
</dbReference>
<dbReference type="EMBL" id="CP136986">
    <property type="protein sequence ID" value="WOS79338.1"/>
    <property type="molecule type" value="Genomic_DNA"/>
</dbReference>
<dbReference type="SMR" id="A0A073A2F4"/>
<dbReference type="EMBL" id="WXZT01000001">
    <property type="protein sequence ID" value="MZZ10847.1"/>
    <property type="molecule type" value="Genomic_DNA"/>
</dbReference>
<evidence type="ECO:0000313" key="3">
    <source>
        <dbReference type="EMBL" id="MZZ10847.1"/>
    </source>
</evidence>
<sequence>MTTQRYLLDELETADMLEIDGLHAWRFELNENLLDQADLAAEADQPFASEDWVLAVESLDGRTRREWRFSYNAVMEAEPQADGESWRLTTGEGAYQLRCLGAVSASGEDE</sequence>
<evidence type="ECO:0000313" key="10">
    <source>
        <dbReference type="Proteomes" id="UP000270834"/>
    </source>
</evidence>
<gene>
    <name evidence="5" type="ORF">ALP65_03692</name>
    <name evidence="4" type="ORF">DT376_01380</name>
    <name evidence="3" type="ORF">GUL26_01170</name>
    <name evidence="6" type="ORF">IPC1295_13580</name>
    <name evidence="7" type="ORF">L4V69_09390</name>
    <name evidence="2" type="ORF">PAERUG_P19_London_7_VIM_2_05_10_06542</name>
</gene>
<evidence type="ECO:0000259" key="1">
    <source>
        <dbReference type="Pfam" id="PF18629"/>
    </source>
</evidence>
<feature type="domain" description="DUF5629" evidence="1">
    <location>
        <begin position="6"/>
        <end position="103"/>
    </location>
</feature>
<dbReference type="Proteomes" id="UP000270834">
    <property type="component" value="Unassembled WGS sequence"/>
</dbReference>
<dbReference type="EMBL" id="NSNE01000007">
    <property type="protein sequence ID" value="RPM16181.1"/>
    <property type="molecule type" value="Genomic_DNA"/>
</dbReference>
<accession>A0A073A2F4</accession>
<dbReference type="Proteomes" id="UP000253594">
    <property type="component" value="Unassembled WGS sequence"/>
</dbReference>
<dbReference type="RefSeq" id="WP_003092770.1">
    <property type="nucleotide sequence ID" value="NZ_AP014622.1"/>
</dbReference>
<organism evidence="4 9">
    <name type="scientific">Pseudomonas aeruginosa</name>
    <dbReference type="NCBI Taxonomy" id="287"/>
    <lineage>
        <taxon>Bacteria</taxon>
        <taxon>Pseudomonadati</taxon>
        <taxon>Pseudomonadota</taxon>
        <taxon>Gammaproteobacteria</taxon>
        <taxon>Pseudomonadales</taxon>
        <taxon>Pseudomonadaceae</taxon>
        <taxon>Pseudomonas</taxon>
    </lineage>
</organism>